<dbReference type="EMBL" id="PIET01000664">
    <property type="protein sequence ID" value="PLM57441.1"/>
    <property type="molecule type" value="Genomic_DNA"/>
</dbReference>
<protein>
    <submittedName>
        <fullName evidence="2">Cell division protein FtsN</fullName>
    </submittedName>
</protein>
<dbReference type="SUPFAM" id="SSF110997">
    <property type="entry name" value="Sporulation related repeat"/>
    <property type="match status" value="1"/>
</dbReference>
<dbReference type="Gene3D" id="3.30.70.1070">
    <property type="entry name" value="Sporulation related repeat"/>
    <property type="match status" value="1"/>
</dbReference>
<keyword evidence="2" id="KW-0131">Cell cycle</keyword>
<keyword evidence="2" id="KW-0132">Cell division</keyword>
<dbReference type="GO" id="GO:0051301">
    <property type="term" value="P:cell division"/>
    <property type="evidence" value="ECO:0007669"/>
    <property type="project" value="UniProtKB-KW"/>
</dbReference>
<dbReference type="InterPro" id="IPR007730">
    <property type="entry name" value="SPOR-like_dom"/>
</dbReference>
<dbReference type="Pfam" id="PF05036">
    <property type="entry name" value="SPOR"/>
    <property type="match status" value="1"/>
</dbReference>
<feature type="non-terminal residue" evidence="2">
    <location>
        <position position="1"/>
    </location>
</feature>
<gene>
    <name evidence="2" type="ORF">CWM85_19870</name>
</gene>
<feature type="domain" description="SPOR" evidence="1">
    <location>
        <begin position="2"/>
        <end position="38"/>
    </location>
</feature>
<reference evidence="2 3" key="2">
    <citation type="submission" date="2018-01" db="EMBL/GenBank/DDBJ databases">
        <title>Genomic study of Klebsiella pneumoniae.</title>
        <authorList>
            <person name="Yang Y."/>
            <person name="Bicalho R."/>
        </authorList>
    </citation>
    <scope>NUCLEOTIDE SEQUENCE [LARGE SCALE GENOMIC DNA]</scope>
    <source>
        <strain evidence="2 3">A2</strain>
    </source>
</reference>
<evidence type="ECO:0000259" key="1">
    <source>
        <dbReference type="Pfam" id="PF05036"/>
    </source>
</evidence>
<evidence type="ECO:0000313" key="2">
    <source>
        <dbReference type="EMBL" id="PLM57441.1"/>
    </source>
</evidence>
<name>A0A2J4Z363_9ENTR</name>
<evidence type="ECO:0000313" key="3">
    <source>
        <dbReference type="Proteomes" id="UP000234661"/>
    </source>
</evidence>
<dbReference type="InterPro" id="IPR036680">
    <property type="entry name" value="SPOR-like_sf"/>
</dbReference>
<dbReference type="GO" id="GO:0042834">
    <property type="term" value="F:peptidoglycan binding"/>
    <property type="evidence" value="ECO:0007669"/>
    <property type="project" value="InterPro"/>
</dbReference>
<dbReference type="AlphaFoldDB" id="A0A2J4Z363"/>
<reference evidence="2 3" key="1">
    <citation type="submission" date="2017-11" db="EMBL/GenBank/DDBJ databases">
        <authorList>
            <person name="Han C.G."/>
        </authorList>
    </citation>
    <scope>NUCLEOTIDE SEQUENCE [LARGE SCALE GENOMIC DNA]</scope>
    <source>
        <strain evidence="2 3">A2</strain>
    </source>
</reference>
<organism evidence="2 3">
    <name type="scientific">Klebsiella michiganensis</name>
    <dbReference type="NCBI Taxonomy" id="1134687"/>
    <lineage>
        <taxon>Bacteria</taxon>
        <taxon>Pseudomonadati</taxon>
        <taxon>Pseudomonadota</taxon>
        <taxon>Gammaproteobacteria</taxon>
        <taxon>Enterobacterales</taxon>
        <taxon>Enterobacteriaceae</taxon>
        <taxon>Klebsiella/Raoultella group</taxon>
        <taxon>Klebsiella</taxon>
    </lineage>
</organism>
<comment type="caution">
    <text evidence="2">The sequence shown here is derived from an EMBL/GenBank/DDBJ whole genome shotgun (WGS) entry which is preliminary data.</text>
</comment>
<proteinExistence type="predicted"/>
<accession>A0A2J4Z363</accession>
<dbReference type="Proteomes" id="UP000234661">
    <property type="component" value="Unassembled WGS sequence"/>
</dbReference>
<sequence>HITTNNGWNRVVIGPLKGKENASNMIERLKMAGHANCIRLAARG</sequence>